<accession>G2WXT4</accession>
<evidence type="ECO:0000313" key="1">
    <source>
        <dbReference type="EMBL" id="EGY20892.1"/>
    </source>
</evidence>
<dbReference type="InParanoid" id="G2WXT4"/>
<name>G2WXT4_VERDV</name>
<dbReference type="eggNOG" id="ENOG502SI6U">
    <property type="taxonomic scope" value="Eukaryota"/>
</dbReference>
<dbReference type="KEGG" id="vda:VDAG_02416"/>
<gene>
    <name evidence="1" type="ORF">VDAG_02416</name>
</gene>
<dbReference type="AlphaFoldDB" id="G2WXT4"/>
<sequence>MSPDASYTNNAVATVSRSGNGDALWHDAAAAFNLALRWKISGDKLFATTAADILNAWADKLQALSGGGDDDYLTAGLQGYELDFLNHVLGSEHNVKHFFANWKLCNIASAMAIGVLADNQTVWDFAVDYFKNGVCNGGTNNAITNIVEEQALIGPWARARSPDNQGEDLFAYNDSRILLGLGLKKFMTATEAHYNTIKS</sequence>
<dbReference type="Proteomes" id="UP000001611">
    <property type="component" value="Chromosome 3"/>
</dbReference>
<dbReference type="HOGENOM" id="CLU_1373162_0_0_1"/>
<reference evidence="1 2" key="1">
    <citation type="submission" date="2008-03" db="EMBL/GenBank/DDBJ databases">
        <title>The Genome Sequence of Verticillium dahliae VdLs.17.</title>
        <authorList>
            <consortium name="The Broad Institute Genome Sequencing Platform"/>
            <person name="Ma L.-J.J."/>
            <person name="Klosterman S.J."/>
            <person name="Subbarao K."/>
            <person name="Dobinson K."/>
            <person name="Veronese P."/>
            <person name="Kang S."/>
            <person name="Gold S.E."/>
            <person name="Young S."/>
            <person name="Jaffe D."/>
            <person name="Gnerre S."/>
            <person name="Berlin A."/>
            <person name="Heiman D."/>
            <person name="Hepburn T."/>
            <person name="Sykes S."/>
            <person name="Alvarado L."/>
            <person name="Kodira C.D."/>
            <person name="Lander E."/>
            <person name="Galagan J."/>
            <person name="Nusbaum C."/>
            <person name="Birren B."/>
        </authorList>
    </citation>
    <scope>NUCLEOTIDE SEQUENCE [LARGE SCALE GENOMIC DNA]</scope>
    <source>
        <strain evidence="2">VdLs.17 / ATCC MYA-4575 / FGSC 10137</strain>
    </source>
</reference>
<proteinExistence type="predicted"/>
<dbReference type="GeneID" id="20703879"/>
<keyword evidence="2" id="KW-1185">Reference proteome</keyword>
<dbReference type="EMBL" id="DS572698">
    <property type="protein sequence ID" value="EGY20892.1"/>
    <property type="molecule type" value="Genomic_DNA"/>
</dbReference>
<dbReference type="SUPFAM" id="SSF48230">
    <property type="entry name" value="Chondroitin AC/alginate lyase"/>
    <property type="match status" value="1"/>
</dbReference>
<dbReference type="InterPro" id="IPR008929">
    <property type="entry name" value="Chondroitin_lyas"/>
</dbReference>
<dbReference type="STRING" id="498257.G2WXT4"/>
<evidence type="ECO:0000313" key="2">
    <source>
        <dbReference type="Proteomes" id="UP000001611"/>
    </source>
</evidence>
<evidence type="ECO:0008006" key="3">
    <source>
        <dbReference type="Google" id="ProtNLM"/>
    </source>
</evidence>
<protein>
    <recommendedName>
        <fullName evidence="3">Alginate lyase domain-containing protein</fullName>
    </recommendedName>
</protein>
<dbReference type="Gene3D" id="1.50.10.100">
    <property type="entry name" value="Chondroitin AC/alginate lyase"/>
    <property type="match status" value="1"/>
</dbReference>
<dbReference type="RefSeq" id="XP_009651364.1">
    <property type="nucleotide sequence ID" value="XM_009653069.1"/>
</dbReference>
<organism evidence="1 2">
    <name type="scientific">Verticillium dahliae (strain VdLs.17 / ATCC MYA-4575 / FGSC 10137)</name>
    <name type="common">Verticillium wilt</name>
    <dbReference type="NCBI Taxonomy" id="498257"/>
    <lineage>
        <taxon>Eukaryota</taxon>
        <taxon>Fungi</taxon>
        <taxon>Dikarya</taxon>
        <taxon>Ascomycota</taxon>
        <taxon>Pezizomycotina</taxon>
        <taxon>Sordariomycetes</taxon>
        <taxon>Hypocreomycetidae</taxon>
        <taxon>Glomerellales</taxon>
        <taxon>Plectosphaerellaceae</taxon>
        <taxon>Verticillium</taxon>
    </lineage>
</organism>